<protein>
    <submittedName>
        <fullName evidence="1">Uncharacterized protein</fullName>
    </submittedName>
</protein>
<name>A0ACB0KX55_TRIPR</name>
<dbReference type="Proteomes" id="UP001177021">
    <property type="component" value="Unassembled WGS sequence"/>
</dbReference>
<evidence type="ECO:0000313" key="1">
    <source>
        <dbReference type="EMBL" id="CAJ2661744.1"/>
    </source>
</evidence>
<dbReference type="EMBL" id="CASHSV030000409">
    <property type="protein sequence ID" value="CAJ2661744.1"/>
    <property type="molecule type" value="Genomic_DNA"/>
</dbReference>
<gene>
    <name evidence="1" type="ORF">MILVUS5_LOCUS27410</name>
</gene>
<proteinExistence type="predicted"/>
<comment type="caution">
    <text evidence="1">The sequence shown here is derived from an EMBL/GenBank/DDBJ whole genome shotgun (WGS) entry which is preliminary data.</text>
</comment>
<organism evidence="1 2">
    <name type="scientific">Trifolium pratense</name>
    <name type="common">Red clover</name>
    <dbReference type="NCBI Taxonomy" id="57577"/>
    <lineage>
        <taxon>Eukaryota</taxon>
        <taxon>Viridiplantae</taxon>
        <taxon>Streptophyta</taxon>
        <taxon>Embryophyta</taxon>
        <taxon>Tracheophyta</taxon>
        <taxon>Spermatophyta</taxon>
        <taxon>Magnoliopsida</taxon>
        <taxon>eudicotyledons</taxon>
        <taxon>Gunneridae</taxon>
        <taxon>Pentapetalae</taxon>
        <taxon>rosids</taxon>
        <taxon>fabids</taxon>
        <taxon>Fabales</taxon>
        <taxon>Fabaceae</taxon>
        <taxon>Papilionoideae</taxon>
        <taxon>50 kb inversion clade</taxon>
        <taxon>NPAAA clade</taxon>
        <taxon>Hologalegina</taxon>
        <taxon>IRL clade</taxon>
        <taxon>Trifolieae</taxon>
        <taxon>Trifolium</taxon>
    </lineage>
</organism>
<evidence type="ECO:0000313" key="2">
    <source>
        <dbReference type="Proteomes" id="UP001177021"/>
    </source>
</evidence>
<sequence length="87" mass="9362">MVSFPPSVSYFYSVCFWVMGGCFDGGGSGLNMEVLSLVFLPLSTLPLSFFSSSVFIVSCWVLLMEDGGVGLMKVEMVLCCYSAGVCE</sequence>
<keyword evidence="2" id="KW-1185">Reference proteome</keyword>
<reference evidence="1" key="1">
    <citation type="submission" date="2023-10" db="EMBL/GenBank/DDBJ databases">
        <authorList>
            <person name="Rodriguez Cubillos JULIANA M."/>
            <person name="De Vega J."/>
        </authorList>
    </citation>
    <scope>NUCLEOTIDE SEQUENCE</scope>
</reference>
<accession>A0ACB0KX55</accession>